<name>A0A443LEX3_9RHOB</name>
<reference evidence="2" key="1">
    <citation type="submission" date="2019-01" db="EMBL/GenBank/DDBJ databases">
        <title>Sinorhodobacter populi sp. nov. isolated from the symptomatic bark tissue of Populus euramericana canker.</title>
        <authorList>
            <person name="Li Y."/>
        </authorList>
    </citation>
    <scope>NUCLEOTIDE SEQUENCE [LARGE SCALE GENOMIC DNA]</scope>
    <source>
        <strain evidence="2">CGMCC 1.12963</strain>
    </source>
</reference>
<organism evidence="1 2">
    <name type="scientific">Paenirhodobacter huangdaonensis</name>
    <dbReference type="NCBI Taxonomy" id="2501515"/>
    <lineage>
        <taxon>Bacteria</taxon>
        <taxon>Pseudomonadati</taxon>
        <taxon>Pseudomonadota</taxon>
        <taxon>Alphaproteobacteria</taxon>
        <taxon>Rhodobacterales</taxon>
        <taxon>Rhodobacter group</taxon>
        <taxon>Paenirhodobacter</taxon>
    </lineage>
</organism>
<sequence>MSKKTAYPFKKLVNLTEQQAERIADYRFANRISSENEAIRQLIEYGLRVVETERKDQSS</sequence>
<evidence type="ECO:0000313" key="2">
    <source>
        <dbReference type="Proteomes" id="UP000288071"/>
    </source>
</evidence>
<dbReference type="Proteomes" id="UP000288071">
    <property type="component" value="Unassembled WGS sequence"/>
</dbReference>
<accession>A0A443LEX3</accession>
<proteinExistence type="predicted"/>
<dbReference type="AlphaFoldDB" id="A0A443LEX3"/>
<keyword evidence="2" id="KW-1185">Reference proteome</keyword>
<reference evidence="1 2" key="2">
    <citation type="submission" date="2019-01" db="EMBL/GenBank/DDBJ databases">
        <title>Sinorhodobacter populi sp. nov. isolated from the symptomatic bark tissue of Populus euramericana canker.</title>
        <authorList>
            <person name="Xu G."/>
        </authorList>
    </citation>
    <scope>NUCLEOTIDE SEQUENCE [LARGE SCALE GENOMIC DNA]</scope>
    <source>
        <strain evidence="1 2">CGMCC 1.12963</strain>
    </source>
</reference>
<evidence type="ECO:0000313" key="1">
    <source>
        <dbReference type="EMBL" id="RWR47703.1"/>
    </source>
</evidence>
<gene>
    <name evidence="1" type="ORF">EOW66_19090</name>
</gene>
<comment type="caution">
    <text evidence="1">The sequence shown here is derived from an EMBL/GenBank/DDBJ whole genome shotgun (WGS) entry which is preliminary data.</text>
</comment>
<dbReference type="EMBL" id="SAVA01000018">
    <property type="protein sequence ID" value="RWR47703.1"/>
    <property type="molecule type" value="Genomic_DNA"/>
</dbReference>
<protein>
    <submittedName>
        <fullName evidence="1">Uncharacterized protein</fullName>
    </submittedName>
</protein>
<dbReference type="RefSeq" id="WP_128157910.1">
    <property type="nucleotide sequence ID" value="NZ_JBHSOM010000024.1"/>
</dbReference>